<keyword evidence="3" id="KW-0963">Cytoplasm</keyword>
<name>A0A1F6EAR1_9BACT</name>
<dbReference type="PROSITE" id="PS00844">
    <property type="entry name" value="DALA_DALA_LIGASE_2"/>
    <property type="match status" value="1"/>
</dbReference>
<feature type="domain" description="ATP-grasp" evidence="11">
    <location>
        <begin position="111"/>
        <end position="316"/>
    </location>
</feature>
<dbReference type="GO" id="GO:0071555">
    <property type="term" value="P:cell wall organization"/>
    <property type="evidence" value="ECO:0007669"/>
    <property type="project" value="UniProtKB-KW"/>
</dbReference>
<evidence type="ECO:0000256" key="8">
    <source>
        <dbReference type="ARBA" id="ARBA00022984"/>
    </source>
</evidence>
<evidence type="ECO:0000256" key="5">
    <source>
        <dbReference type="ARBA" id="ARBA00022741"/>
    </source>
</evidence>
<dbReference type="EMBL" id="MFLL01000001">
    <property type="protein sequence ID" value="OGG70773.1"/>
    <property type="molecule type" value="Genomic_DNA"/>
</dbReference>
<dbReference type="Gene3D" id="3.30.1490.20">
    <property type="entry name" value="ATP-grasp fold, A domain"/>
    <property type="match status" value="1"/>
</dbReference>
<dbReference type="GO" id="GO:0008360">
    <property type="term" value="P:regulation of cell shape"/>
    <property type="evidence" value="ECO:0007669"/>
    <property type="project" value="UniProtKB-KW"/>
</dbReference>
<keyword evidence="7" id="KW-0133">Cell shape</keyword>
<protein>
    <recommendedName>
        <fullName evidence="11">ATP-grasp domain-containing protein</fullName>
    </recommendedName>
</protein>
<evidence type="ECO:0000313" key="12">
    <source>
        <dbReference type="EMBL" id="OGG70773.1"/>
    </source>
</evidence>
<dbReference type="AlphaFoldDB" id="A0A1F6EAR1"/>
<dbReference type="PANTHER" id="PTHR23132:SF23">
    <property type="entry name" value="D-ALANINE--D-ALANINE LIGASE B"/>
    <property type="match status" value="1"/>
</dbReference>
<gene>
    <name evidence="12" type="ORF">A3C20_04610</name>
</gene>
<dbReference type="InterPro" id="IPR016185">
    <property type="entry name" value="PreATP-grasp_dom_sf"/>
</dbReference>
<keyword evidence="9" id="KW-0961">Cell wall biogenesis/degradation</keyword>
<evidence type="ECO:0000256" key="4">
    <source>
        <dbReference type="ARBA" id="ARBA00022598"/>
    </source>
</evidence>
<keyword evidence="5 10" id="KW-0547">Nucleotide-binding</keyword>
<dbReference type="Pfam" id="PF01820">
    <property type="entry name" value="Dala_Dala_lig_N"/>
    <property type="match status" value="1"/>
</dbReference>
<organism evidence="12 13">
    <name type="scientific">Candidatus Kaiserbacteria bacterium RIFCSPHIGHO2_02_FULL_55_25</name>
    <dbReference type="NCBI Taxonomy" id="1798498"/>
    <lineage>
        <taxon>Bacteria</taxon>
        <taxon>Candidatus Kaiseribacteriota</taxon>
    </lineage>
</organism>
<dbReference type="InterPro" id="IPR000291">
    <property type="entry name" value="D-Ala_lig_Van_CS"/>
</dbReference>
<dbReference type="InterPro" id="IPR011127">
    <property type="entry name" value="Dala_Dala_lig_N"/>
</dbReference>
<evidence type="ECO:0000256" key="2">
    <source>
        <dbReference type="ARBA" id="ARBA00010871"/>
    </source>
</evidence>
<evidence type="ECO:0000256" key="7">
    <source>
        <dbReference type="ARBA" id="ARBA00022960"/>
    </source>
</evidence>
<dbReference type="SUPFAM" id="SSF52440">
    <property type="entry name" value="PreATP-grasp domain"/>
    <property type="match status" value="1"/>
</dbReference>
<accession>A0A1F6EAR1</accession>
<dbReference type="GO" id="GO:0005737">
    <property type="term" value="C:cytoplasm"/>
    <property type="evidence" value="ECO:0007669"/>
    <property type="project" value="UniProtKB-SubCell"/>
</dbReference>
<keyword evidence="8" id="KW-0573">Peptidoglycan synthesis</keyword>
<evidence type="ECO:0000256" key="10">
    <source>
        <dbReference type="PROSITE-ProRule" id="PRU00409"/>
    </source>
</evidence>
<evidence type="ECO:0000256" key="1">
    <source>
        <dbReference type="ARBA" id="ARBA00004496"/>
    </source>
</evidence>
<dbReference type="PANTHER" id="PTHR23132">
    <property type="entry name" value="D-ALANINE--D-ALANINE LIGASE"/>
    <property type="match status" value="1"/>
</dbReference>
<dbReference type="Gene3D" id="3.40.50.20">
    <property type="match status" value="1"/>
</dbReference>
<dbReference type="Pfam" id="PF07478">
    <property type="entry name" value="Dala_Dala_lig_C"/>
    <property type="match status" value="1"/>
</dbReference>
<dbReference type="Gene3D" id="3.30.470.20">
    <property type="entry name" value="ATP-grasp fold, B domain"/>
    <property type="match status" value="1"/>
</dbReference>
<sequence length="321" mass="34273">MARMIVGVLRGGTSGEYNLSLKTGAAMLNALPEEKYDVRDILVDKTGLWHLRGSPATPARALAQVDVVLNALHGGVGEDGTVQRVIEQIGVPYAGARPVAAGLSLNKNRAREILAQAGIRVPRGVSFTPRNELNTADMAGLTFSQFGPPYIVKPALEGAGSGIRVAATVVDLPDAIGDVLDAFGSALVEEYVRGKEASVGVIDNFRNEELYVLPPAHVEREGMFLGREPHESGTMRHSVPSPFSYTQKLTLADTARRAHRALGMSHFSRSDLIVTPTAVYLLEVNAIPGLYPGATFPSMLEAVGSSVTEFLEHAIHLAMGR</sequence>
<comment type="caution">
    <text evidence="12">The sequence shown here is derived from an EMBL/GenBank/DDBJ whole genome shotgun (WGS) entry which is preliminary data.</text>
</comment>
<dbReference type="PROSITE" id="PS50975">
    <property type="entry name" value="ATP_GRASP"/>
    <property type="match status" value="1"/>
</dbReference>
<dbReference type="Proteomes" id="UP000176914">
    <property type="component" value="Unassembled WGS sequence"/>
</dbReference>
<dbReference type="InterPro" id="IPR011761">
    <property type="entry name" value="ATP-grasp"/>
</dbReference>
<dbReference type="GO" id="GO:0008716">
    <property type="term" value="F:D-alanine-D-alanine ligase activity"/>
    <property type="evidence" value="ECO:0007669"/>
    <property type="project" value="InterPro"/>
</dbReference>
<reference evidence="12 13" key="1">
    <citation type="journal article" date="2016" name="Nat. Commun.">
        <title>Thousands of microbial genomes shed light on interconnected biogeochemical processes in an aquifer system.</title>
        <authorList>
            <person name="Anantharaman K."/>
            <person name="Brown C.T."/>
            <person name="Hug L.A."/>
            <person name="Sharon I."/>
            <person name="Castelle C.J."/>
            <person name="Probst A.J."/>
            <person name="Thomas B.C."/>
            <person name="Singh A."/>
            <person name="Wilkins M.J."/>
            <person name="Karaoz U."/>
            <person name="Brodie E.L."/>
            <person name="Williams K.H."/>
            <person name="Hubbard S.S."/>
            <person name="Banfield J.F."/>
        </authorList>
    </citation>
    <scope>NUCLEOTIDE SEQUENCE [LARGE SCALE GENOMIC DNA]</scope>
</reference>
<evidence type="ECO:0000256" key="3">
    <source>
        <dbReference type="ARBA" id="ARBA00022490"/>
    </source>
</evidence>
<proteinExistence type="inferred from homology"/>
<dbReference type="GO" id="GO:0005524">
    <property type="term" value="F:ATP binding"/>
    <property type="evidence" value="ECO:0007669"/>
    <property type="project" value="UniProtKB-UniRule"/>
</dbReference>
<evidence type="ECO:0000256" key="9">
    <source>
        <dbReference type="ARBA" id="ARBA00023316"/>
    </source>
</evidence>
<evidence type="ECO:0000313" key="13">
    <source>
        <dbReference type="Proteomes" id="UP000176914"/>
    </source>
</evidence>
<dbReference type="GO" id="GO:0046872">
    <property type="term" value="F:metal ion binding"/>
    <property type="evidence" value="ECO:0007669"/>
    <property type="project" value="InterPro"/>
</dbReference>
<dbReference type="SUPFAM" id="SSF56059">
    <property type="entry name" value="Glutathione synthetase ATP-binding domain-like"/>
    <property type="match status" value="1"/>
</dbReference>
<comment type="subcellular location">
    <subcellularLocation>
        <location evidence="1">Cytoplasm</location>
    </subcellularLocation>
</comment>
<comment type="similarity">
    <text evidence="2">Belongs to the D-alanine--D-alanine ligase family.</text>
</comment>
<keyword evidence="6 10" id="KW-0067">ATP-binding</keyword>
<dbReference type="InterPro" id="IPR013815">
    <property type="entry name" value="ATP_grasp_subdomain_1"/>
</dbReference>
<dbReference type="GO" id="GO:0009252">
    <property type="term" value="P:peptidoglycan biosynthetic process"/>
    <property type="evidence" value="ECO:0007669"/>
    <property type="project" value="UniProtKB-KW"/>
</dbReference>
<evidence type="ECO:0000256" key="6">
    <source>
        <dbReference type="ARBA" id="ARBA00022840"/>
    </source>
</evidence>
<evidence type="ECO:0000259" key="11">
    <source>
        <dbReference type="PROSITE" id="PS50975"/>
    </source>
</evidence>
<keyword evidence="4" id="KW-0436">Ligase</keyword>
<dbReference type="InterPro" id="IPR011095">
    <property type="entry name" value="Dala_Dala_lig_C"/>
</dbReference>